<reference evidence="2" key="2">
    <citation type="submission" date="2020-11" db="EMBL/GenBank/DDBJ databases">
        <authorList>
            <person name="McCartney M.A."/>
            <person name="Auch B."/>
            <person name="Kono T."/>
            <person name="Mallez S."/>
            <person name="Becker A."/>
            <person name="Gohl D.M."/>
            <person name="Silverstein K.A.T."/>
            <person name="Koren S."/>
            <person name="Bechman K.B."/>
            <person name="Herman A."/>
            <person name="Abrahante J.E."/>
            <person name="Garbe J."/>
        </authorList>
    </citation>
    <scope>NUCLEOTIDE SEQUENCE</scope>
    <source>
        <strain evidence="2">Duluth1</strain>
        <tissue evidence="2">Whole animal</tissue>
    </source>
</reference>
<reference evidence="2" key="1">
    <citation type="journal article" date="2019" name="bioRxiv">
        <title>The Genome of the Zebra Mussel, Dreissena polymorpha: A Resource for Invasive Species Research.</title>
        <authorList>
            <person name="McCartney M.A."/>
            <person name="Auch B."/>
            <person name="Kono T."/>
            <person name="Mallez S."/>
            <person name="Zhang Y."/>
            <person name="Obille A."/>
            <person name="Becker A."/>
            <person name="Abrahante J.E."/>
            <person name="Garbe J."/>
            <person name="Badalamenti J.P."/>
            <person name="Herman A."/>
            <person name="Mangelson H."/>
            <person name="Liachko I."/>
            <person name="Sullivan S."/>
            <person name="Sone E.D."/>
            <person name="Koren S."/>
            <person name="Silverstein K.A.T."/>
            <person name="Beckman K.B."/>
            <person name="Gohl D.M."/>
        </authorList>
    </citation>
    <scope>NUCLEOTIDE SEQUENCE</scope>
    <source>
        <strain evidence="2">Duluth1</strain>
        <tissue evidence="2">Whole animal</tissue>
    </source>
</reference>
<feature type="region of interest" description="Disordered" evidence="1">
    <location>
        <begin position="40"/>
        <end position="61"/>
    </location>
</feature>
<evidence type="ECO:0000313" key="3">
    <source>
        <dbReference type="Proteomes" id="UP000828390"/>
    </source>
</evidence>
<evidence type="ECO:0000256" key="1">
    <source>
        <dbReference type="SAM" id="MobiDB-lite"/>
    </source>
</evidence>
<dbReference type="EMBL" id="JAIWYP010000008">
    <property type="protein sequence ID" value="KAH3785722.1"/>
    <property type="molecule type" value="Genomic_DNA"/>
</dbReference>
<dbReference type="Proteomes" id="UP000828390">
    <property type="component" value="Unassembled WGS sequence"/>
</dbReference>
<protein>
    <submittedName>
        <fullName evidence="2">Uncharacterized protein</fullName>
    </submittedName>
</protein>
<proteinExistence type="predicted"/>
<name>A0A9D4IUY7_DREPO</name>
<organism evidence="2 3">
    <name type="scientific">Dreissena polymorpha</name>
    <name type="common">Zebra mussel</name>
    <name type="synonym">Mytilus polymorpha</name>
    <dbReference type="NCBI Taxonomy" id="45954"/>
    <lineage>
        <taxon>Eukaryota</taxon>
        <taxon>Metazoa</taxon>
        <taxon>Spiralia</taxon>
        <taxon>Lophotrochozoa</taxon>
        <taxon>Mollusca</taxon>
        <taxon>Bivalvia</taxon>
        <taxon>Autobranchia</taxon>
        <taxon>Heteroconchia</taxon>
        <taxon>Euheterodonta</taxon>
        <taxon>Imparidentia</taxon>
        <taxon>Neoheterodontei</taxon>
        <taxon>Myida</taxon>
        <taxon>Dreissenoidea</taxon>
        <taxon>Dreissenidae</taxon>
        <taxon>Dreissena</taxon>
    </lineage>
</organism>
<comment type="caution">
    <text evidence="2">The sequence shown here is derived from an EMBL/GenBank/DDBJ whole genome shotgun (WGS) entry which is preliminary data.</text>
</comment>
<feature type="compositionally biased region" description="Basic and acidic residues" evidence="1">
    <location>
        <begin position="44"/>
        <end position="61"/>
    </location>
</feature>
<dbReference type="AlphaFoldDB" id="A0A9D4IUY7"/>
<evidence type="ECO:0000313" key="2">
    <source>
        <dbReference type="EMBL" id="KAH3785722.1"/>
    </source>
</evidence>
<gene>
    <name evidence="2" type="ORF">DPMN_163815</name>
</gene>
<accession>A0A9D4IUY7</accession>
<sequence length="61" mass="6822">MYKPHEGTTICQIKMTKAEPSSRNATEALAKHQIRGQDNCVRSNKNEQGEKNVKVAEATHL</sequence>
<keyword evidence="3" id="KW-1185">Reference proteome</keyword>